<feature type="transmembrane region" description="Helical" evidence="5">
    <location>
        <begin position="42"/>
        <end position="63"/>
    </location>
</feature>
<dbReference type="Gene3D" id="1.20.58.340">
    <property type="entry name" value="Magnesium transport protein CorA, transmembrane region"/>
    <property type="match status" value="1"/>
</dbReference>
<evidence type="ECO:0000256" key="5">
    <source>
        <dbReference type="SAM" id="Phobius"/>
    </source>
</evidence>
<dbReference type="SUPFAM" id="SSF144083">
    <property type="entry name" value="Magnesium transport protein CorA, transmembrane region"/>
    <property type="match status" value="1"/>
</dbReference>
<dbReference type="OrthoDB" id="3231000at2759"/>
<feature type="transmembrane region" description="Helical" evidence="5">
    <location>
        <begin position="75"/>
        <end position="96"/>
    </location>
</feature>
<keyword evidence="3 5" id="KW-1133">Transmembrane helix</keyword>
<evidence type="ECO:0000256" key="2">
    <source>
        <dbReference type="ARBA" id="ARBA00022692"/>
    </source>
</evidence>
<feature type="transmembrane region" description="Helical" evidence="5">
    <location>
        <begin position="144"/>
        <end position="165"/>
    </location>
</feature>
<dbReference type="InterPro" id="IPR002523">
    <property type="entry name" value="MgTranspt_CorA/ZnTranspt_ZntB"/>
</dbReference>
<dbReference type="GO" id="GO:0016020">
    <property type="term" value="C:membrane"/>
    <property type="evidence" value="ECO:0007669"/>
    <property type="project" value="UniProtKB-SubCell"/>
</dbReference>
<dbReference type="Proteomes" id="UP000016933">
    <property type="component" value="Unassembled WGS sequence"/>
</dbReference>
<comment type="subcellular location">
    <subcellularLocation>
        <location evidence="1">Membrane</location>
        <topology evidence="1">Multi-pass membrane protein</topology>
    </subcellularLocation>
</comment>
<reference evidence="6 7" key="2">
    <citation type="journal article" date="2012" name="PLoS Pathog.">
        <title>Diverse lifestyles and strategies of plant pathogenesis encoded in the genomes of eighteen Dothideomycetes fungi.</title>
        <authorList>
            <person name="Ohm R.A."/>
            <person name="Feau N."/>
            <person name="Henrissat B."/>
            <person name="Schoch C.L."/>
            <person name="Horwitz B.A."/>
            <person name="Barry K.W."/>
            <person name="Condon B.J."/>
            <person name="Copeland A.C."/>
            <person name="Dhillon B."/>
            <person name="Glaser F."/>
            <person name="Hesse C.N."/>
            <person name="Kosti I."/>
            <person name="LaButti K."/>
            <person name="Lindquist E.A."/>
            <person name="Lucas S."/>
            <person name="Salamov A.A."/>
            <person name="Bradshaw R.E."/>
            <person name="Ciuffetti L."/>
            <person name="Hamelin R.C."/>
            <person name="Kema G.H.J."/>
            <person name="Lawrence C."/>
            <person name="Scott J.A."/>
            <person name="Spatafora J.W."/>
            <person name="Turgeon B.G."/>
            <person name="de Wit P.J.G.M."/>
            <person name="Zhong S."/>
            <person name="Goodwin S.B."/>
            <person name="Grigoriev I.V."/>
        </authorList>
    </citation>
    <scope>NUCLEOTIDE SEQUENCE [LARGE SCALE GENOMIC DNA]</scope>
    <source>
        <strain evidence="7">NZE10 / CBS 128990</strain>
    </source>
</reference>
<organism evidence="6 7">
    <name type="scientific">Dothistroma septosporum (strain NZE10 / CBS 128990)</name>
    <name type="common">Red band needle blight fungus</name>
    <name type="synonym">Mycosphaerella pini</name>
    <dbReference type="NCBI Taxonomy" id="675120"/>
    <lineage>
        <taxon>Eukaryota</taxon>
        <taxon>Fungi</taxon>
        <taxon>Dikarya</taxon>
        <taxon>Ascomycota</taxon>
        <taxon>Pezizomycotina</taxon>
        <taxon>Dothideomycetes</taxon>
        <taxon>Dothideomycetidae</taxon>
        <taxon>Mycosphaerellales</taxon>
        <taxon>Mycosphaerellaceae</taxon>
        <taxon>Dothistroma</taxon>
    </lineage>
</organism>
<reference evidence="7" key="1">
    <citation type="journal article" date="2012" name="PLoS Genet.">
        <title>The genomes of the fungal plant pathogens Cladosporium fulvum and Dothistroma septosporum reveal adaptation to different hosts and lifestyles but also signatures of common ancestry.</title>
        <authorList>
            <person name="de Wit P.J.G.M."/>
            <person name="van der Burgt A."/>
            <person name="Oekmen B."/>
            <person name="Stergiopoulos I."/>
            <person name="Abd-Elsalam K.A."/>
            <person name="Aerts A.L."/>
            <person name="Bahkali A.H."/>
            <person name="Beenen H.G."/>
            <person name="Chettri P."/>
            <person name="Cox M.P."/>
            <person name="Datema E."/>
            <person name="de Vries R.P."/>
            <person name="Dhillon B."/>
            <person name="Ganley A.R."/>
            <person name="Griffiths S.A."/>
            <person name="Guo Y."/>
            <person name="Hamelin R.C."/>
            <person name="Henrissat B."/>
            <person name="Kabir M.S."/>
            <person name="Jashni M.K."/>
            <person name="Kema G."/>
            <person name="Klaubauf S."/>
            <person name="Lapidus A."/>
            <person name="Levasseur A."/>
            <person name="Lindquist E."/>
            <person name="Mehrabi R."/>
            <person name="Ohm R.A."/>
            <person name="Owen T.J."/>
            <person name="Salamov A."/>
            <person name="Schwelm A."/>
            <person name="Schijlen E."/>
            <person name="Sun H."/>
            <person name="van den Burg H.A."/>
            <person name="van Ham R.C.H.J."/>
            <person name="Zhang S."/>
            <person name="Goodwin S.B."/>
            <person name="Grigoriev I.V."/>
            <person name="Collemare J."/>
            <person name="Bradshaw R.E."/>
        </authorList>
    </citation>
    <scope>NUCLEOTIDE SEQUENCE [LARGE SCALE GENOMIC DNA]</scope>
    <source>
        <strain evidence="7">NZE10 / CBS 128990</strain>
    </source>
</reference>
<evidence type="ECO:0000256" key="1">
    <source>
        <dbReference type="ARBA" id="ARBA00004141"/>
    </source>
</evidence>
<keyword evidence="4 5" id="KW-0472">Membrane</keyword>
<dbReference type="Pfam" id="PF01544">
    <property type="entry name" value="CorA"/>
    <property type="match status" value="1"/>
</dbReference>
<keyword evidence="7" id="KW-1185">Reference proteome</keyword>
<protein>
    <submittedName>
        <fullName evidence="6">Uncharacterized protein</fullName>
    </submittedName>
</protein>
<evidence type="ECO:0000256" key="3">
    <source>
        <dbReference type="ARBA" id="ARBA00022989"/>
    </source>
</evidence>
<evidence type="ECO:0000256" key="4">
    <source>
        <dbReference type="ARBA" id="ARBA00023136"/>
    </source>
</evidence>
<keyword evidence="2 5" id="KW-0812">Transmembrane</keyword>
<gene>
    <name evidence="6" type="ORF">DOTSEDRAFT_47525</name>
</gene>
<dbReference type="InterPro" id="IPR045863">
    <property type="entry name" value="CorA_TM1_TM2"/>
</dbReference>
<evidence type="ECO:0000313" key="7">
    <source>
        <dbReference type="Proteomes" id="UP000016933"/>
    </source>
</evidence>
<dbReference type="GO" id="GO:0046873">
    <property type="term" value="F:metal ion transmembrane transporter activity"/>
    <property type="evidence" value="ECO:0007669"/>
    <property type="project" value="InterPro"/>
</dbReference>
<dbReference type="STRING" id="675120.N1PC89"/>
<dbReference type="eggNOG" id="ENOG502S52U">
    <property type="taxonomic scope" value="Eukaryota"/>
</dbReference>
<dbReference type="EMBL" id="KB446544">
    <property type="protein sequence ID" value="EME40053.1"/>
    <property type="molecule type" value="Genomic_DNA"/>
</dbReference>
<dbReference type="AlphaFoldDB" id="N1PC89"/>
<sequence length="243" mass="27292">MLKDLDARHSQFAQRIEKAYNALRAEMGVFESRRSIAEAETVTKLTELAFLFIPLTFCCGLYSMQVNELRDGVPLTTFVITVVIVFVICYGVRLVLRSTIVTESGQAAREILWAQGRIKPGTSIPARQFVWLTMREAWKKGGKSVAYVIFLLMIAITAVPVAFLWKENHMDYGLNAMISLLFIPFGIGIAWFSATAYQEEAGPQRPLTTWLFLVLSSVLSEKRQESRPSSLNTIASRSLEETA</sequence>
<evidence type="ECO:0000313" key="6">
    <source>
        <dbReference type="EMBL" id="EME40053.1"/>
    </source>
</evidence>
<feature type="transmembrane region" description="Helical" evidence="5">
    <location>
        <begin position="177"/>
        <end position="197"/>
    </location>
</feature>
<name>N1PC89_DOTSN</name>
<accession>N1PC89</accession>
<proteinExistence type="predicted"/>
<dbReference type="HOGENOM" id="CLU_1142576_0_0_1"/>